<dbReference type="AlphaFoldDB" id="A0A835FY28"/>
<accession>A0A835FY28</accession>
<gene>
    <name evidence="1" type="ORF">HU200_003349</name>
</gene>
<comment type="caution">
    <text evidence="1">The sequence shown here is derived from an EMBL/GenBank/DDBJ whole genome shotgun (WGS) entry which is preliminary data.</text>
</comment>
<dbReference type="Proteomes" id="UP000636709">
    <property type="component" value="Unassembled WGS sequence"/>
</dbReference>
<reference evidence="1" key="1">
    <citation type="submission" date="2020-07" db="EMBL/GenBank/DDBJ databases">
        <title>Genome sequence and genetic diversity analysis of an under-domesticated orphan crop, white fonio (Digitaria exilis).</title>
        <authorList>
            <person name="Bennetzen J.L."/>
            <person name="Chen S."/>
            <person name="Ma X."/>
            <person name="Wang X."/>
            <person name="Yssel A.E.J."/>
            <person name="Chaluvadi S.R."/>
            <person name="Johnson M."/>
            <person name="Gangashetty P."/>
            <person name="Hamidou F."/>
            <person name="Sanogo M.D."/>
            <person name="Zwaenepoel A."/>
            <person name="Wallace J."/>
            <person name="Van De Peer Y."/>
            <person name="Van Deynze A."/>
        </authorList>
    </citation>
    <scope>NUCLEOTIDE SEQUENCE</scope>
    <source>
        <tissue evidence="1">Leaves</tissue>
    </source>
</reference>
<organism evidence="1 2">
    <name type="scientific">Digitaria exilis</name>
    <dbReference type="NCBI Taxonomy" id="1010633"/>
    <lineage>
        <taxon>Eukaryota</taxon>
        <taxon>Viridiplantae</taxon>
        <taxon>Streptophyta</taxon>
        <taxon>Embryophyta</taxon>
        <taxon>Tracheophyta</taxon>
        <taxon>Spermatophyta</taxon>
        <taxon>Magnoliopsida</taxon>
        <taxon>Liliopsida</taxon>
        <taxon>Poales</taxon>
        <taxon>Poaceae</taxon>
        <taxon>PACMAD clade</taxon>
        <taxon>Panicoideae</taxon>
        <taxon>Panicodae</taxon>
        <taxon>Paniceae</taxon>
        <taxon>Anthephorinae</taxon>
        <taxon>Digitaria</taxon>
    </lineage>
</organism>
<proteinExistence type="predicted"/>
<sequence>MSRQWSFTCTWLVGRELQLSPKLQYDAALLILWHLWKARNARIFDNQHLNEWEILRHVVRDMDLWRRRFKHDQALWEAWRNHICSCL</sequence>
<dbReference type="OrthoDB" id="696485at2759"/>
<evidence type="ECO:0000313" key="1">
    <source>
        <dbReference type="EMBL" id="KAF8776625.1"/>
    </source>
</evidence>
<keyword evidence="2" id="KW-1185">Reference proteome</keyword>
<dbReference type="EMBL" id="JACEFO010000191">
    <property type="protein sequence ID" value="KAF8776625.1"/>
    <property type="molecule type" value="Genomic_DNA"/>
</dbReference>
<protein>
    <submittedName>
        <fullName evidence="1">Uncharacterized protein</fullName>
    </submittedName>
</protein>
<name>A0A835FY28_9POAL</name>
<evidence type="ECO:0000313" key="2">
    <source>
        <dbReference type="Proteomes" id="UP000636709"/>
    </source>
</evidence>